<feature type="domain" description="Homeobox" evidence="6">
    <location>
        <begin position="136"/>
        <end position="182"/>
    </location>
</feature>
<evidence type="ECO:0000313" key="8">
    <source>
        <dbReference type="Proteomes" id="UP000472277"/>
    </source>
</evidence>
<reference evidence="7" key="2">
    <citation type="submission" date="2025-09" db="UniProtKB">
        <authorList>
            <consortium name="Ensembl"/>
        </authorList>
    </citation>
    <scope>IDENTIFICATION</scope>
</reference>
<dbReference type="InterPro" id="IPR001356">
    <property type="entry name" value="HD"/>
</dbReference>
<accession>A0A673WB40</accession>
<keyword evidence="3 4" id="KW-0371">Homeobox</keyword>
<comment type="subcellular location">
    <subcellularLocation>
        <location evidence="1 3 4">Nucleus</location>
    </subcellularLocation>
</comment>
<dbReference type="PROSITE" id="PS50071">
    <property type="entry name" value="HOMEOBOX_2"/>
    <property type="match status" value="1"/>
</dbReference>
<dbReference type="InterPro" id="IPR009057">
    <property type="entry name" value="Homeodomain-like_sf"/>
</dbReference>
<dbReference type="Proteomes" id="UP000472277">
    <property type="component" value="Chromosome 13"/>
</dbReference>
<dbReference type="SMART" id="SM00389">
    <property type="entry name" value="HOX"/>
    <property type="match status" value="1"/>
</dbReference>
<dbReference type="AlphaFoldDB" id="A0A673WB40"/>
<keyword evidence="8" id="KW-1185">Reference proteome</keyword>
<dbReference type="Ensembl" id="ENSSTUT00000006645.1">
    <property type="protein sequence ID" value="ENSSTUP00000006248.1"/>
    <property type="gene ID" value="ENSSTUG00000003099.1"/>
</dbReference>
<dbReference type="Pfam" id="PF04731">
    <property type="entry name" value="Caudal_act"/>
    <property type="match status" value="1"/>
</dbReference>
<keyword evidence="3 4" id="KW-0238">DNA-binding</keyword>
<dbReference type="InterPro" id="IPR047152">
    <property type="entry name" value="Caudal_homeobox"/>
</dbReference>
<dbReference type="InterPro" id="IPR006820">
    <property type="entry name" value="Caudal_activation_dom"/>
</dbReference>
<gene>
    <name evidence="7" type="primary">LOC115205389</name>
</gene>
<feature type="region of interest" description="Disordered" evidence="5">
    <location>
        <begin position="178"/>
        <end position="204"/>
    </location>
</feature>
<dbReference type="GeneTree" id="ENSGT00940000164078"/>
<comment type="similarity">
    <text evidence="2">Belongs to the Caudal homeobox family.</text>
</comment>
<dbReference type="Pfam" id="PF00046">
    <property type="entry name" value="Homeodomain"/>
    <property type="match status" value="1"/>
</dbReference>
<feature type="region of interest" description="Disordered" evidence="5">
    <location>
        <begin position="246"/>
        <end position="286"/>
    </location>
</feature>
<protein>
    <submittedName>
        <fullName evidence="7">Homeobox protein CDX-1-like</fullName>
    </submittedName>
</protein>
<dbReference type="GO" id="GO:0009887">
    <property type="term" value="P:animal organ morphogenesis"/>
    <property type="evidence" value="ECO:0007669"/>
    <property type="project" value="TreeGrafter"/>
</dbReference>
<evidence type="ECO:0000313" key="7">
    <source>
        <dbReference type="Ensembl" id="ENSSTUP00000006248.1"/>
    </source>
</evidence>
<name>A0A673WB40_SALTR</name>
<dbReference type="GO" id="GO:0006357">
    <property type="term" value="P:regulation of transcription by RNA polymerase II"/>
    <property type="evidence" value="ECO:0007669"/>
    <property type="project" value="TreeGrafter"/>
</dbReference>
<feature type="DNA-binding region" description="Homeobox" evidence="3">
    <location>
        <begin position="138"/>
        <end position="183"/>
    </location>
</feature>
<dbReference type="GO" id="GO:0009948">
    <property type="term" value="P:anterior/posterior axis specification"/>
    <property type="evidence" value="ECO:0007669"/>
    <property type="project" value="TreeGrafter"/>
</dbReference>
<evidence type="ECO:0000256" key="2">
    <source>
        <dbReference type="ARBA" id="ARBA00010341"/>
    </source>
</evidence>
<dbReference type="GO" id="GO:0003700">
    <property type="term" value="F:DNA-binding transcription factor activity"/>
    <property type="evidence" value="ECO:0007669"/>
    <property type="project" value="TreeGrafter"/>
</dbReference>
<evidence type="ECO:0000256" key="4">
    <source>
        <dbReference type="RuleBase" id="RU000682"/>
    </source>
</evidence>
<dbReference type="Gene3D" id="1.10.10.60">
    <property type="entry name" value="Homeodomain-like"/>
    <property type="match status" value="1"/>
</dbReference>
<feature type="region of interest" description="Disordered" evidence="5">
    <location>
        <begin position="89"/>
        <end position="117"/>
    </location>
</feature>
<evidence type="ECO:0000256" key="3">
    <source>
        <dbReference type="PROSITE-ProRule" id="PRU00108"/>
    </source>
</evidence>
<keyword evidence="3 4" id="KW-0539">Nucleus</keyword>
<dbReference type="PANTHER" id="PTHR24332:SF16">
    <property type="entry name" value="HOMEOBOX PROTEIN CDX-1"/>
    <property type="match status" value="1"/>
</dbReference>
<dbReference type="PANTHER" id="PTHR24332">
    <property type="entry name" value="HOMEOBOX PROTEIN CDX"/>
    <property type="match status" value="1"/>
</dbReference>
<dbReference type="SUPFAM" id="SSF46689">
    <property type="entry name" value="Homeodomain-like"/>
    <property type="match status" value="1"/>
</dbReference>
<dbReference type="GO" id="GO:0030154">
    <property type="term" value="P:cell differentiation"/>
    <property type="evidence" value="ECO:0007669"/>
    <property type="project" value="TreeGrafter"/>
</dbReference>
<evidence type="ECO:0000256" key="1">
    <source>
        <dbReference type="ARBA" id="ARBA00004123"/>
    </source>
</evidence>
<reference evidence="7" key="1">
    <citation type="submission" date="2025-08" db="UniProtKB">
        <authorList>
            <consortium name="Ensembl"/>
        </authorList>
    </citation>
    <scope>IDENTIFICATION</scope>
</reference>
<dbReference type="CDD" id="cd00086">
    <property type="entry name" value="homeodomain"/>
    <property type="match status" value="1"/>
</dbReference>
<proteinExistence type="inferred from homology"/>
<dbReference type="GO" id="GO:0000977">
    <property type="term" value="F:RNA polymerase II transcription regulatory region sequence-specific DNA binding"/>
    <property type="evidence" value="ECO:0007669"/>
    <property type="project" value="TreeGrafter"/>
</dbReference>
<dbReference type="GO" id="GO:0005634">
    <property type="term" value="C:nucleus"/>
    <property type="evidence" value="ECO:0007669"/>
    <property type="project" value="UniProtKB-SubCell"/>
</dbReference>
<dbReference type="InParanoid" id="A0A673WB40"/>
<evidence type="ECO:0000259" key="6">
    <source>
        <dbReference type="PROSITE" id="PS50071"/>
    </source>
</evidence>
<evidence type="ECO:0000256" key="5">
    <source>
        <dbReference type="SAM" id="MobiDB-lite"/>
    </source>
</evidence>
<feature type="compositionally biased region" description="Polar residues" evidence="5">
    <location>
        <begin position="107"/>
        <end position="117"/>
    </location>
</feature>
<sequence>MYMSYLLDKETGMYSNSIRRQTQNFMQYAEFTSYHHVTGISGPHAQTTSLWNPVYEAPLEQWSLYGHSAGFPGSNPVMEQIRVSSPELTSISPAGPGILPSLDSHTRQYSPDSQRRNSYTGIRRNIHSSSTGGKTRTKDKYRVVYTDQQCLELEKEFQSSRYITIRRKTELSLGLSLSERQVGQRDRTGPGPQPLRETGGSEGWELGLGLSLSERQVGQRDGNLPWASASQRDRWVRETELALGLSLSERQVGQRDRTGPGPQPLRETGGSERQNWPWASASQRDR</sequence>
<organism evidence="7 8">
    <name type="scientific">Salmo trutta</name>
    <name type="common">Brown trout</name>
    <dbReference type="NCBI Taxonomy" id="8032"/>
    <lineage>
        <taxon>Eukaryota</taxon>
        <taxon>Metazoa</taxon>
        <taxon>Chordata</taxon>
        <taxon>Craniata</taxon>
        <taxon>Vertebrata</taxon>
        <taxon>Euteleostomi</taxon>
        <taxon>Actinopterygii</taxon>
        <taxon>Neopterygii</taxon>
        <taxon>Teleostei</taxon>
        <taxon>Protacanthopterygii</taxon>
        <taxon>Salmoniformes</taxon>
        <taxon>Salmonidae</taxon>
        <taxon>Salmoninae</taxon>
        <taxon>Salmo</taxon>
    </lineage>
</organism>